<feature type="region of interest" description="Disordered" evidence="3">
    <location>
        <begin position="1"/>
        <end position="34"/>
    </location>
</feature>
<dbReference type="InterPro" id="IPR013805">
    <property type="entry name" value="GrpE_CC"/>
</dbReference>
<dbReference type="PANTHER" id="PTHR21237:SF23">
    <property type="entry name" value="GRPE PROTEIN HOMOLOG, MITOCHONDRIAL"/>
    <property type="match status" value="1"/>
</dbReference>
<name>X1FIS8_9ZZZZ</name>
<evidence type="ECO:0000313" key="4">
    <source>
        <dbReference type="EMBL" id="GAH32425.1"/>
    </source>
</evidence>
<dbReference type="GO" id="GO:0042803">
    <property type="term" value="F:protein homodimerization activity"/>
    <property type="evidence" value="ECO:0007669"/>
    <property type="project" value="InterPro"/>
</dbReference>
<dbReference type="PANTHER" id="PTHR21237">
    <property type="entry name" value="GRPE PROTEIN"/>
    <property type="match status" value="1"/>
</dbReference>
<dbReference type="SUPFAM" id="SSF58014">
    <property type="entry name" value="Coiled-coil domain of nucleotide exchange factor GrpE"/>
    <property type="match status" value="1"/>
</dbReference>
<gene>
    <name evidence="4" type="ORF">S03H2_25391</name>
</gene>
<organism evidence="4">
    <name type="scientific">marine sediment metagenome</name>
    <dbReference type="NCBI Taxonomy" id="412755"/>
    <lineage>
        <taxon>unclassified sequences</taxon>
        <taxon>metagenomes</taxon>
        <taxon>ecological metagenomes</taxon>
    </lineage>
</organism>
<dbReference type="GO" id="GO:0000774">
    <property type="term" value="F:adenyl-nucleotide exchange factor activity"/>
    <property type="evidence" value="ECO:0007669"/>
    <property type="project" value="InterPro"/>
</dbReference>
<dbReference type="GO" id="GO:0006457">
    <property type="term" value="P:protein folding"/>
    <property type="evidence" value="ECO:0007669"/>
    <property type="project" value="InterPro"/>
</dbReference>
<feature type="compositionally biased region" description="Basic and acidic residues" evidence="3">
    <location>
        <begin position="1"/>
        <end position="12"/>
    </location>
</feature>
<dbReference type="InterPro" id="IPR000740">
    <property type="entry name" value="GrpE"/>
</dbReference>
<comment type="similarity">
    <text evidence="1">Belongs to the GrpE family.</text>
</comment>
<keyword evidence="2" id="KW-0143">Chaperone</keyword>
<dbReference type="AlphaFoldDB" id="X1FIS8"/>
<feature type="non-terminal residue" evidence="4">
    <location>
        <position position="150"/>
    </location>
</feature>
<dbReference type="GO" id="GO:0051087">
    <property type="term" value="F:protein-folding chaperone binding"/>
    <property type="evidence" value="ECO:0007669"/>
    <property type="project" value="InterPro"/>
</dbReference>
<accession>X1FIS8</accession>
<dbReference type="Gene3D" id="3.90.20.20">
    <property type="match status" value="1"/>
</dbReference>
<evidence type="ECO:0008006" key="5">
    <source>
        <dbReference type="Google" id="ProtNLM"/>
    </source>
</evidence>
<dbReference type="PRINTS" id="PR00773">
    <property type="entry name" value="GRPEPROTEIN"/>
</dbReference>
<protein>
    <recommendedName>
        <fullName evidence="5">Nucleotide exchange factor GrpE</fullName>
    </recommendedName>
</protein>
<evidence type="ECO:0000256" key="3">
    <source>
        <dbReference type="SAM" id="MobiDB-lite"/>
    </source>
</evidence>
<dbReference type="Pfam" id="PF01025">
    <property type="entry name" value="GrpE"/>
    <property type="match status" value="1"/>
</dbReference>
<comment type="caution">
    <text evidence="4">The sequence shown here is derived from an EMBL/GenBank/DDBJ whole genome shotgun (WGS) entry which is preliminary data.</text>
</comment>
<proteinExistence type="inferred from homology"/>
<dbReference type="EMBL" id="BARU01014359">
    <property type="protein sequence ID" value="GAH32425.1"/>
    <property type="molecule type" value="Genomic_DNA"/>
</dbReference>
<evidence type="ECO:0000256" key="2">
    <source>
        <dbReference type="ARBA" id="ARBA00023186"/>
    </source>
</evidence>
<reference evidence="4" key="1">
    <citation type="journal article" date="2014" name="Front. Microbiol.">
        <title>High frequency of phylogenetically diverse reductive dehalogenase-homologous genes in deep subseafloor sedimentary metagenomes.</title>
        <authorList>
            <person name="Kawai M."/>
            <person name="Futagami T."/>
            <person name="Toyoda A."/>
            <person name="Takaki Y."/>
            <person name="Nishi S."/>
            <person name="Hori S."/>
            <person name="Arai W."/>
            <person name="Tsubouchi T."/>
            <person name="Morono Y."/>
            <person name="Uchiyama I."/>
            <person name="Ito T."/>
            <person name="Fujiyama A."/>
            <person name="Inagaki F."/>
            <person name="Takami H."/>
        </authorList>
    </citation>
    <scope>NUCLEOTIDE SEQUENCE</scope>
    <source>
        <strain evidence="4">Expedition CK06-06</strain>
    </source>
</reference>
<dbReference type="GO" id="GO:0051082">
    <property type="term" value="F:unfolded protein binding"/>
    <property type="evidence" value="ECO:0007669"/>
    <property type="project" value="TreeGrafter"/>
</dbReference>
<sequence length="150" mass="17291">MAKKKKSEDKSEYIPVKTADQNAMPEDSVKTEKAEVQEEITAVEREKGVQKPGKNKELESDINDLKDQLLRKQADYENFRKRIAREKEESIRYANQMLLLDIVAVIDDFERAIASADESEDFTAFHSGIVLIEKQLTSMLEKKWEGRIQA</sequence>
<evidence type="ECO:0000256" key="1">
    <source>
        <dbReference type="ARBA" id="ARBA00009054"/>
    </source>
</evidence>